<feature type="region of interest" description="Disordered" evidence="1">
    <location>
        <begin position="137"/>
        <end position="173"/>
    </location>
</feature>
<accession>A0A8X6PNV5</accession>
<dbReference type="Proteomes" id="UP000887013">
    <property type="component" value="Unassembled WGS sequence"/>
</dbReference>
<feature type="compositionally biased region" description="Acidic residues" evidence="1">
    <location>
        <begin position="157"/>
        <end position="166"/>
    </location>
</feature>
<protein>
    <submittedName>
        <fullName evidence="2">Down syndrome cell adhesion molecule</fullName>
    </submittedName>
</protein>
<feature type="region of interest" description="Disordered" evidence="1">
    <location>
        <begin position="202"/>
        <end position="245"/>
    </location>
</feature>
<evidence type="ECO:0000313" key="3">
    <source>
        <dbReference type="Proteomes" id="UP000887013"/>
    </source>
</evidence>
<proteinExistence type="predicted"/>
<evidence type="ECO:0000256" key="1">
    <source>
        <dbReference type="SAM" id="MobiDB-lite"/>
    </source>
</evidence>
<name>A0A8X6PNV5_NEPPI</name>
<evidence type="ECO:0000313" key="2">
    <source>
        <dbReference type="EMBL" id="GFT81054.1"/>
    </source>
</evidence>
<keyword evidence="3" id="KW-1185">Reference proteome</keyword>
<dbReference type="EMBL" id="BMAW01118679">
    <property type="protein sequence ID" value="GFT81054.1"/>
    <property type="molecule type" value="Genomic_DNA"/>
</dbReference>
<sequence length="276" mass="31054">MLIELRDAYALWAKRLSAASSKNLEEFKKAHTELGVVYTQLTAIKAKLQVPLFKLPINIEVLDKIVLKVQKKTEKFKKIAEKKKETPKNVIPTKTQTKGMAPAKTMAKKNLKRAADSDGFQLPPKHLTVKAGKLNSCTSLPTVQTSPPTTSSKGDEAISEEEDAGEPMDKSEANYESPILYFPGYTKGSELGNHRRISSYEANRKRKSSLSWRGIEESPSSGESDNGHVIHSQEERIVKEESRESETECDRIWKSFEECKYEANKRWSEHAVSILS</sequence>
<comment type="caution">
    <text evidence="2">The sequence shown here is derived from an EMBL/GenBank/DDBJ whole genome shotgun (WGS) entry which is preliminary data.</text>
</comment>
<gene>
    <name evidence="2" type="primary">DSCAM_16</name>
    <name evidence="2" type="ORF">NPIL_671101</name>
</gene>
<feature type="compositionally biased region" description="Basic and acidic residues" evidence="1">
    <location>
        <begin position="225"/>
        <end position="245"/>
    </location>
</feature>
<reference evidence="2" key="1">
    <citation type="submission" date="2020-08" db="EMBL/GenBank/DDBJ databases">
        <title>Multicomponent nature underlies the extraordinary mechanical properties of spider dragline silk.</title>
        <authorList>
            <person name="Kono N."/>
            <person name="Nakamura H."/>
            <person name="Mori M."/>
            <person name="Yoshida Y."/>
            <person name="Ohtoshi R."/>
            <person name="Malay A.D."/>
            <person name="Moran D.A.P."/>
            <person name="Tomita M."/>
            <person name="Numata K."/>
            <person name="Arakawa K."/>
        </authorList>
    </citation>
    <scope>NUCLEOTIDE SEQUENCE</scope>
</reference>
<organism evidence="2 3">
    <name type="scientific">Nephila pilipes</name>
    <name type="common">Giant wood spider</name>
    <name type="synonym">Nephila maculata</name>
    <dbReference type="NCBI Taxonomy" id="299642"/>
    <lineage>
        <taxon>Eukaryota</taxon>
        <taxon>Metazoa</taxon>
        <taxon>Ecdysozoa</taxon>
        <taxon>Arthropoda</taxon>
        <taxon>Chelicerata</taxon>
        <taxon>Arachnida</taxon>
        <taxon>Araneae</taxon>
        <taxon>Araneomorphae</taxon>
        <taxon>Entelegynae</taxon>
        <taxon>Araneoidea</taxon>
        <taxon>Nephilidae</taxon>
        <taxon>Nephila</taxon>
    </lineage>
</organism>
<feature type="compositionally biased region" description="Low complexity" evidence="1">
    <location>
        <begin position="138"/>
        <end position="152"/>
    </location>
</feature>
<dbReference type="AlphaFoldDB" id="A0A8X6PNV5"/>